<keyword evidence="2" id="KW-0472">Membrane</keyword>
<evidence type="ECO:0000313" key="4">
    <source>
        <dbReference type="Proteomes" id="UP001230504"/>
    </source>
</evidence>
<dbReference type="EMBL" id="JAHLJV010000128">
    <property type="protein sequence ID" value="KAK1569606.1"/>
    <property type="molecule type" value="Genomic_DNA"/>
</dbReference>
<keyword evidence="2" id="KW-1133">Transmembrane helix</keyword>
<dbReference type="RefSeq" id="XP_060407822.1">
    <property type="nucleotide sequence ID" value="XM_060559259.1"/>
</dbReference>
<evidence type="ECO:0000313" key="3">
    <source>
        <dbReference type="EMBL" id="KAK1569606.1"/>
    </source>
</evidence>
<feature type="region of interest" description="Disordered" evidence="1">
    <location>
        <begin position="1"/>
        <end position="45"/>
    </location>
</feature>
<dbReference type="Proteomes" id="UP001230504">
    <property type="component" value="Unassembled WGS sequence"/>
</dbReference>
<protein>
    <submittedName>
        <fullName evidence="3">Uncharacterized protein</fullName>
    </submittedName>
</protein>
<sequence>MAPVELVEQQAASYSSPQHGKERAIPPPESRSNSNQDDKRSSATYLTIPISTHPVATQHRRSWIRRYWIFVLAMAVLIVGGIIAGAVGEITASRQQNTRGPS</sequence>
<dbReference type="GeneID" id="85443499"/>
<proteinExistence type="predicted"/>
<dbReference type="AlphaFoldDB" id="A0AAD8PKW0"/>
<feature type="transmembrane region" description="Helical" evidence="2">
    <location>
        <begin position="67"/>
        <end position="87"/>
    </location>
</feature>
<keyword evidence="2" id="KW-0812">Transmembrane</keyword>
<reference evidence="3" key="1">
    <citation type="submission" date="2021-06" db="EMBL/GenBank/DDBJ databases">
        <title>Comparative genomics, transcriptomics and evolutionary studies reveal genomic signatures of adaptation to plant cell wall in hemibiotrophic fungi.</title>
        <authorList>
            <consortium name="DOE Joint Genome Institute"/>
            <person name="Baroncelli R."/>
            <person name="Diaz J.F."/>
            <person name="Benocci T."/>
            <person name="Peng M."/>
            <person name="Battaglia E."/>
            <person name="Haridas S."/>
            <person name="Andreopoulos W."/>
            <person name="Labutti K."/>
            <person name="Pangilinan J."/>
            <person name="Floch G.L."/>
            <person name="Makela M.R."/>
            <person name="Henrissat B."/>
            <person name="Grigoriev I.V."/>
            <person name="Crouch J.A."/>
            <person name="De Vries R.P."/>
            <person name="Sukno S.A."/>
            <person name="Thon M.R."/>
        </authorList>
    </citation>
    <scope>NUCLEOTIDE SEQUENCE</scope>
    <source>
        <strain evidence="3">CBS 125086</strain>
    </source>
</reference>
<keyword evidence="4" id="KW-1185">Reference proteome</keyword>
<organism evidence="3 4">
    <name type="scientific">Colletotrichum navitas</name>
    <dbReference type="NCBI Taxonomy" id="681940"/>
    <lineage>
        <taxon>Eukaryota</taxon>
        <taxon>Fungi</taxon>
        <taxon>Dikarya</taxon>
        <taxon>Ascomycota</taxon>
        <taxon>Pezizomycotina</taxon>
        <taxon>Sordariomycetes</taxon>
        <taxon>Hypocreomycetidae</taxon>
        <taxon>Glomerellales</taxon>
        <taxon>Glomerellaceae</taxon>
        <taxon>Colletotrichum</taxon>
        <taxon>Colletotrichum graminicola species complex</taxon>
    </lineage>
</organism>
<name>A0AAD8PKW0_9PEZI</name>
<accession>A0AAD8PKW0</accession>
<gene>
    <name evidence="3" type="ORF">LY79DRAFT_571552</name>
</gene>
<comment type="caution">
    <text evidence="3">The sequence shown here is derived from an EMBL/GenBank/DDBJ whole genome shotgun (WGS) entry which is preliminary data.</text>
</comment>
<evidence type="ECO:0000256" key="2">
    <source>
        <dbReference type="SAM" id="Phobius"/>
    </source>
</evidence>
<evidence type="ECO:0000256" key="1">
    <source>
        <dbReference type="SAM" id="MobiDB-lite"/>
    </source>
</evidence>